<evidence type="ECO:0000256" key="2">
    <source>
        <dbReference type="ARBA" id="ARBA00019403"/>
    </source>
</evidence>
<dbReference type="PANTHER" id="PTHR33693">
    <property type="entry name" value="TYPE-5 URACIL-DNA GLYCOSYLASE"/>
    <property type="match status" value="1"/>
</dbReference>
<keyword evidence="5" id="KW-0227">DNA damage</keyword>
<reference evidence="11" key="1">
    <citation type="journal article" date="2023" name="Environ. Microbiol.">
        <title>The 2-methylpropene degradation pathway in Mycobacteriaceae family strains.</title>
        <authorList>
            <person name="Helbich S."/>
            <person name="Barrantes I."/>
            <person name="Dos Anjos Borges L.G."/>
            <person name="Pieper D.H."/>
            <person name="Vainshtein Y."/>
            <person name="Sohn K."/>
            <person name="Engesser K.H."/>
        </authorList>
    </citation>
    <scope>NUCLEOTIDE SEQUENCE</scope>
    <source>
        <strain evidence="11">IBE100</strain>
    </source>
</reference>
<keyword evidence="4" id="KW-0479">Metal-binding</keyword>
<dbReference type="NCBIfam" id="TIGR03914">
    <property type="entry name" value="UDG_fam_dom"/>
    <property type="match status" value="1"/>
</dbReference>
<dbReference type="Proteomes" id="UP001154266">
    <property type="component" value="Unassembled WGS sequence"/>
</dbReference>
<evidence type="ECO:0000313" key="11">
    <source>
        <dbReference type="EMBL" id="MDG5482179.1"/>
    </source>
</evidence>
<feature type="domain" description="Uracil-DNA glycosylase-like" evidence="10">
    <location>
        <begin position="40"/>
        <end position="203"/>
    </location>
</feature>
<dbReference type="SMART" id="SM00986">
    <property type="entry name" value="UDG"/>
    <property type="match status" value="1"/>
</dbReference>
<dbReference type="InterPro" id="IPR005273">
    <property type="entry name" value="Ura-DNA_glyco_family4"/>
</dbReference>
<keyword evidence="12" id="KW-1185">Reference proteome</keyword>
<comment type="similarity">
    <text evidence="1">Belongs to the uracil-DNA glycosylase (UDG) superfamily. Type 4 (UDGa) family.</text>
</comment>
<evidence type="ECO:0000313" key="12">
    <source>
        <dbReference type="Proteomes" id="UP001154266"/>
    </source>
</evidence>
<name>A0ABT6GLC8_MYCGU</name>
<dbReference type="SUPFAM" id="SSF52141">
    <property type="entry name" value="Uracil-DNA glycosylase-like"/>
    <property type="match status" value="1"/>
</dbReference>
<evidence type="ECO:0000256" key="7">
    <source>
        <dbReference type="ARBA" id="ARBA00023004"/>
    </source>
</evidence>
<gene>
    <name evidence="11" type="ORF">MNO81_05145</name>
</gene>
<dbReference type="RefSeq" id="WP_278220053.1">
    <property type="nucleotide sequence ID" value="NZ_JAKZMO010000003.1"/>
</dbReference>
<dbReference type="InterPro" id="IPR005122">
    <property type="entry name" value="Uracil-DNA_glycosylase-like"/>
</dbReference>
<organism evidence="11 12">
    <name type="scientific">Mycolicibacterium gadium</name>
    <name type="common">Mycobacterium gadium</name>
    <dbReference type="NCBI Taxonomy" id="1794"/>
    <lineage>
        <taxon>Bacteria</taxon>
        <taxon>Bacillati</taxon>
        <taxon>Actinomycetota</taxon>
        <taxon>Actinomycetes</taxon>
        <taxon>Mycobacteriales</taxon>
        <taxon>Mycobacteriaceae</taxon>
        <taxon>Mycolicibacterium</taxon>
    </lineage>
</organism>
<dbReference type="SMART" id="SM00987">
    <property type="entry name" value="UreE_C"/>
    <property type="match status" value="1"/>
</dbReference>
<evidence type="ECO:0000256" key="3">
    <source>
        <dbReference type="ARBA" id="ARBA00022485"/>
    </source>
</evidence>
<protein>
    <recommendedName>
        <fullName evidence="2">Type-4 uracil-DNA glycosylase</fullName>
    </recommendedName>
</protein>
<evidence type="ECO:0000256" key="5">
    <source>
        <dbReference type="ARBA" id="ARBA00022763"/>
    </source>
</evidence>
<keyword evidence="7" id="KW-0408">Iron</keyword>
<sequence>MAGHTAAEFVPDSLKLDELAAAAHSCKGCDLYLDATQTVFGAGSATADLMLVGEQPGDQEDRAGEPFVGPAGRLLDKALAAAGVERDRLYVTNAVKHFKFTLPERGKRRIHKTPSRTEVVACRPWLVAELMAVQPKVLTLLGATAAQALMGRGFRLTAHRGEVLHLPDSDDLAFDPQIVATAHPSSVLRGRPEDREKAFDALVSDLRFAADLLAS</sequence>
<dbReference type="Pfam" id="PF03167">
    <property type="entry name" value="UDG"/>
    <property type="match status" value="1"/>
</dbReference>
<dbReference type="EMBL" id="JAKZMO010000003">
    <property type="protein sequence ID" value="MDG5482179.1"/>
    <property type="molecule type" value="Genomic_DNA"/>
</dbReference>
<dbReference type="CDD" id="cd10030">
    <property type="entry name" value="UDG-F4_TTUDGA_SPO1dp_like"/>
    <property type="match status" value="1"/>
</dbReference>
<evidence type="ECO:0000256" key="9">
    <source>
        <dbReference type="ARBA" id="ARBA00023204"/>
    </source>
</evidence>
<proteinExistence type="inferred from homology"/>
<dbReference type="PANTHER" id="PTHR33693:SF9">
    <property type="entry name" value="TYPE-4 URACIL-DNA GLYCOSYLASE"/>
    <property type="match status" value="1"/>
</dbReference>
<dbReference type="Gene3D" id="3.40.470.10">
    <property type="entry name" value="Uracil-DNA glycosylase-like domain"/>
    <property type="match status" value="1"/>
</dbReference>
<evidence type="ECO:0000256" key="4">
    <source>
        <dbReference type="ARBA" id="ARBA00022723"/>
    </source>
</evidence>
<keyword evidence="9" id="KW-0234">DNA repair</keyword>
<keyword evidence="3" id="KW-0004">4Fe-4S</keyword>
<keyword evidence="8" id="KW-0411">Iron-sulfur</keyword>
<evidence type="ECO:0000256" key="1">
    <source>
        <dbReference type="ARBA" id="ARBA00006521"/>
    </source>
</evidence>
<evidence type="ECO:0000256" key="6">
    <source>
        <dbReference type="ARBA" id="ARBA00022801"/>
    </source>
</evidence>
<comment type="caution">
    <text evidence="11">The sequence shown here is derived from an EMBL/GenBank/DDBJ whole genome shotgun (WGS) entry which is preliminary data.</text>
</comment>
<dbReference type="InterPro" id="IPR051536">
    <property type="entry name" value="UDG_Type-4/5"/>
</dbReference>
<accession>A0ABT6GLC8</accession>
<dbReference type="InterPro" id="IPR036895">
    <property type="entry name" value="Uracil-DNA_glycosylase-like_sf"/>
</dbReference>
<keyword evidence="6" id="KW-0378">Hydrolase</keyword>
<dbReference type="NCBIfam" id="TIGR00758">
    <property type="entry name" value="UDG_fam4"/>
    <property type="match status" value="1"/>
</dbReference>
<evidence type="ECO:0000256" key="8">
    <source>
        <dbReference type="ARBA" id="ARBA00023014"/>
    </source>
</evidence>
<evidence type="ECO:0000259" key="10">
    <source>
        <dbReference type="SMART" id="SM00986"/>
    </source>
</evidence>